<feature type="domain" description="Glycosyltransferase subfamily 4-like N-terminal" evidence="1">
    <location>
        <begin position="89"/>
        <end position="191"/>
    </location>
</feature>
<feature type="non-terminal residue" evidence="2">
    <location>
        <position position="192"/>
    </location>
</feature>
<sequence>MKICLINNLYQPYEHGGAEVVAENQVNDFISQGHDVFVITTQPLFKKINPATSLKYKVYRFYPWNIFSFYYLNKLPVFLRAIWRLLDIFNFYSYFKIKSILNKERPDIVYGHNLTGFGYLIPATIKKSKVRYIQVTHDVVLIRPSGLLLFGKEKENILIKLYTLITKFLFNSPDQIHFPSHWLKNYYDSYGF</sequence>
<name>A0A2H0U5A2_9BACT</name>
<dbReference type="SUPFAM" id="SSF53756">
    <property type="entry name" value="UDP-Glycosyltransferase/glycogen phosphorylase"/>
    <property type="match status" value="1"/>
</dbReference>
<dbReference type="Pfam" id="PF13439">
    <property type="entry name" value="Glyco_transf_4"/>
    <property type="match status" value="1"/>
</dbReference>
<gene>
    <name evidence="2" type="ORF">COU24_02705</name>
</gene>
<dbReference type="Gene3D" id="3.40.50.2000">
    <property type="entry name" value="Glycogen Phosphorylase B"/>
    <property type="match status" value="1"/>
</dbReference>
<accession>A0A2H0U5A2</accession>
<organism evidence="2 3">
    <name type="scientific">Candidatus Kuenenbacteria bacterium CG10_big_fil_rev_8_21_14_0_10_39_14</name>
    <dbReference type="NCBI Taxonomy" id="1974619"/>
    <lineage>
        <taxon>Bacteria</taxon>
        <taxon>Candidatus Kueneniibacteriota</taxon>
    </lineage>
</organism>
<dbReference type="InterPro" id="IPR028098">
    <property type="entry name" value="Glyco_trans_4-like_N"/>
</dbReference>
<dbReference type="Proteomes" id="UP000229128">
    <property type="component" value="Unassembled WGS sequence"/>
</dbReference>
<comment type="caution">
    <text evidence="2">The sequence shown here is derived from an EMBL/GenBank/DDBJ whole genome shotgun (WGS) entry which is preliminary data.</text>
</comment>
<evidence type="ECO:0000313" key="3">
    <source>
        <dbReference type="Proteomes" id="UP000229128"/>
    </source>
</evidence>
<proteinExistence type="predicted"/>
<protein>
    <recommendedName>
        <fullName evidence="1">Glycosyltransferase subfamily 4-like N-terminal domain-containing protein</fullName>
    </recommendedName>
</protein>
<evidence type="ECO:0000313" key="2">
    <source>
        <dbReference type="EMBL" id="PIR80664.1"/>
    </source>
</evidence>
<dbReference type="EMBL" id="PFBQ01000050">
    <property type="protein sequence ID" value="PIR80664.1"/>
    <property type="molecule type" value="Genomic_DNA"/>
</dbReference>
<dbReference type="AlphaFoldDB" id="A0A2H0U5A2"/>
<evidence type="ECO:0000259" key="1">
    <source>
        <dbReference type="Pfam" id="PF13439"/>
    </source>
</evidence>
<reference evidence="3" key="1">
    <citation type="submission" date="2017-09" db="EMBL/GenBank/DDBJ databases">
        <title>Depth-based differentiation of microbial function through sediment-hosted aquifers and enrichment of novel symbionts in the deep terrestrial subsurface.</title>
        <authorList>
            <person name="Probst A.J."/>
            <person name="Ladd B."/>
            <person name="Jarett J.K."/>
            <person name="Geller-Mcgrath D.E."/>
            <person name="Sieber C.M.K."/>
            <person name="Emerson J.B."/>
            <person name="Anantharaman K."/>
            <person name="Thomas B.C."/>
            <person name="Malmstrom R."/>
            <person name="Stieglmeier M."/>
            <person name="Klingl A."/>
            <person name="Woyke T."/>
            <person name="Ryan C.M."/>
            <person name="Banfield J.F."/>
        </authorList>
    </citation>
    <scope>NUCLEOTIDE SEQUENCE [LARGE SCALE GENOMIC DNA]</scope>
</reference>